<proteinExistence type="predicted"/>
<accession>A0ABQ4D2Y7</accession>
<evidence type="ECO:0000313" key="1">
    <source>
        <dbReference type="EMBL" id="GIF77895.1"/>
    </source>
</evidence>
<protein>
    <submittedName>
        <fullName evidence="1">Uncharacterized protein</fullName>
    </submittedName>
</protein>
<reference evidence="1 2" key="1">
    <citation type="submission" date="2021-01" db="EMBL/GenBank/DDBJ databases">
        <title>Whole genome shotgun sequence of Asanoa siamensis NBRC 107932.</title>
        <authorList>
            <person name="Komaki H."/>
            <person name="Tamura T."/>
        </authorList>
    </citation>
    <scope>NUCLEOTIDE SEQUENCE [LARGE SCALE GENOMIC DNA]</scope>
    <source>
        <strain evidence="1 2">NBRC 107932</strain>
    </source>
</reference>
<keyword evidence="2" id="KW-1185">Reference proteome</keyword>
<organism evidence="1 2">
    <name type="scientific">Asanoa siamensis</name>
    <dbReference type="NCBI Taxonomy" id="926357"/>
    <lineage>
        <taxon>Bacteria</taxon>
        <taxon>Bacillati</taxon>
        <taxon>Actinomycetota</taxon>
        <taxon>Actinomycetes</taxon>
        <taxon>Micromonosporales</taxon>
        <taxon>Micromonosporaceae</taxon>
        <taxon>Asanoa</taxon>
    </lineage>
</organism>
<comment type="caution">
    <text evidence="1">The sequence shown here is derived from an EMBL/GenBank/DDBJ whole genome shotgun (WGS) entry which is preliminary data.</text>
</comment>
<sequence>MYQNPELMLTLAHDHQRDLIAEADRKRLFARINRARRAERAAHARSSRGPSH</sequence>
<dbReference type="RefSeq" id="WP_203718743.1">
    <property type="nucleotide sequence ID" value="NZ_BONE01000108.1"/>
</dbReference>
<evidence type="ECO:0000313" key="2">
    <source>
        <dbReference type="Proteomes" id="UP000604117"/>
    </source>
</evidence>
<dbReference type="Proteomes" id="UP000604117">
    <property type="component" value="Unassembled WGS sequence"/>
</dbReference>
<gene>
    <name evidence="1" type="ORF">Asi02nite_74130</name>
</gene>
<name>A0ABQ4D2Y7_9ACTN</name>
<dbReference type="EMBL" id="BONE01000108">
    <property type="protein sequence ID" value="GIF77895.1"/>
    <property type="molecule type" value="Genomic_DNA"/>
</dbReference>